<dbReference type="AlphaFoldDB" id="A0A379QIH8"/>
<keyword evidence="2" id="KW-0472">Membrane</keyword>
<evidence type="ECO:0000313" key="4">
    <source>
        <dbReference type="Proteomes" id="UP000254597"/>
    </source>
</evidence>
<keyword evidence="2" id="KW-0812">Transmembrane</keyword>
<gene>
    <name evidence="3" type="ORF">NCTC10252_01486</name>
</gene>
<proteinExistence type="predicted"/>
<keyword evidence="2" id="KW-1133">Transmembrane helix</keyword>
<dbReference type="EMBL" id="UGWP01000004">
    <property type="protein sequence ID" value="SUF56252.1"/>
    <property type="molecule type" value="Genomic_DNA"/>
</dbReference>
<evidence type="ECO:0000256" key="1">
    <source>
        <dbReference type="SAM" id="Coils"/>
    </source>
</evidence>
<feature type="coiled-coil region" evidence="1">
    <location>
        <begin position="47"/>
        <end position="74"/>
    </location>
</feature>
<name>A0A379QIH8_SALER</name>
<evidence type="ECO:0000256" key="2">
    <source>
        <dbReference type="SAM" id="Phobius"/>
    </source>
</evidence>
<reference evidence="3 4" key="1">
    <citation type="submission" date="2018-06" db="EMBL/GenBank/DDBJ databases">
        <authorList>
            <consortium name="Pathogen Informatics"/>
            <person name="Doyle S."/>
        </authorList>
    </citation>
    <scope>NUCLEOTIDE SEQUENCE [LARGE SCALE GENOMIC DNA]</scope>
    <source>
        <strain evidence="3 4">NCTC10252</strain>
    </source>
</reference>
<keyword evidence="1" id="KW-0175">Coiled coil</keyword>
<dbReference type="Proteomes" id="UP000254597">
    <property type="component" value="Unassembled WGS sequence"/>
</dbReference>
<accession>A0A379QIH8</accession>
<evidence type="ECO:0000313" key="3">
    <source>
        <dbReference type="EMBL" id="SUF56252.1"/>
    </source>
</evidence>
<organism evidence="3 4">
    <name type="scientific">Salmonella enterica</name>
    <name type="common">Salmonella choleraesuis</name>
    <dbReference type="NCBI Taxonomy" id="28901"/>
    <lineage>
        <taxon>Bacteria</taxon>
        <taxon>Pseudomonadati</taxon>
        <taxon>Pseudomonadota</taxon>
        <taxon>Gammaproteobacteria</taxon>
        <taxon>Enterobacterales</taxon>
        <taxon>Enterobacteriaceae</taxon>
        <taxon>Salmonella</taxon>
    </lineage>
</organism>
<sequence length="216" mass="24135">MGFIKKWWDNHDKSNNFLSGIHYIVISLAIIIGGAWALYTFNALQMASNAELQLKKANEELKQIKEQIKGTDSSSIAINVTPLKTQLGMIINVTIKNNGKRPLSFETSKGALTVYKVSANGDKVEQSQSFTPNLYTVLRDKENAPESKSKSLSKTHVLIGAEKTLSYIVGLNKPGVYYITFRSTPDDNFDGDELKNKKPVEWFASSYVEITSHKIK</sequence>
<protein>
    <submittedName>
        <fullName evidence="3">Uncharacterized protein</fullName>
    </submittedName>
</protein>
<feature type="transmembrane region" description="Helical" evidence="2">
    <location>
        <begin position="20"/>
        <end position="39"/>
    </location>
</feature>